<reference evidence="1 2" key="1">
    <citation type="submission" date="2017-03" db="EMBL/GenBank/DDBJ databases">
        <title>Genome Survey of Euroglyphus maynei.</title>
        <authorList>
            <person name="Arlian L.G."/>
            <person name="Morgan M.S."/>
            <person name="Rider S.D."/>
        </authorList>
    </citation>
    <scope>NUCLEOTIDE SEQUENCE [LARGE SCALE GENOMIC DNA]</scope>
    <source>
        <strain evidence="1">Arlian Lab</strain>
        <tissue evidence="1">Whole body</tissue>
    </source>
</reference>
<proteinExistence type="predicted"/>
<dbReference type="Proteomes" id="UP000194236">
    <property type="component" value="Unassembled WGS sequence"/>
</dbReference>
<sequence length="136" mass="16239">MKSISLVDYLTQPVDMENPDENNYDPSYEPNNFIVSCNNSNKIELDYKNPIVLDSNECKNTMITSAGFYYYRQLTERLKNCRITILADQFTYIQLLLIKMDVECERPIEFVQFVDGLFFGDKLWPQRFHDTYRRYT</sequence>
<protein>
    <submittedName>
        <fullName evidence="1">Uncharacterized protein</fullName>
    </submittedName>
</protein>
<feature type="non-terminal residue" evidence="1">
    <location>
        <position position="136"/>
    </location>
</feature>
<comment type="caution">
    <text evidence="1">The sequence shown here is derived from an EMBL/GenBank/DDBJ whole genome shotgun (WGS) entry which is preliminary data.</text>
</comment>
<evidence type="ECO:0000313" key="2">
    <source>
        <dbReference type="Proteomes" id="UP000194236"/>
    </source>
</evidence>
<name>A0A1Y3BJK0_EURMA</name>
<accession>A0A1Y3BJK0</accession>
<gene>
    <name evidence="1" type="ORF">BLA29_012042</name>
</gene>
<organism evidence="1 2">
    <name type="scientific">Euroglyphus maynei</name>
    <name type="common">Mayne's house dust mite</name>
    <dbReference type="NCBI Taxonomy" id="6958"/>
    <lineage>
        <taxon>Eukaryota</taxon>
        <taxon>Metazoa</taxon>
        <taxon>Ecdysozoa</taxon>
        <taxon>Arthropoda</taxon>
        <taxon>Chelicerata</taxon>
        <taxon>Arachnida</taxon>
        <taxon>Acari</taxon>
        <taxon>Acariformes</taxon>
        <taxon>Sarcoptiformes</taxon>
        <taxon>Astigmata</taxon>
        <taxon>Psoroptidia</taxon>
        <taxon>Analgoidea</taxon>
        <taxon>Pyroglyphidae</taxon>
        <taxon>Pyroglyphinae</taxon>
        <taxon>Euroglyphus</taxon>
    </lineage>
</organism>
<dbReference type="EMBL" id="MUJZ01014992">
    <property type="protein sequence ID" value="OTF81161.1"/>
    <property type="molecule type" value="Genomic_DNA"/>
</dbReference>
<evidence type="ECO:0000313" key="1">
    <source>
        <dbReference type="EMBL" id="OTF81161.1"/>
    </source>
</evidence>
<keyword evidence="2" id="KW-1185">Reference proteome</keyword>
<dbReference type="AlphaFoldDB" id="A0A1Y3BJK0"/>